<evidence type="ECO:0000256" key="6">
    <source>
        <dbReference type="ARBA" id="ARBA00022695"/>
    </source>
</evidence>
<dbReference type="EMBL" id="JMQA01000018">
    <property type="protein sequence ID" value="KFN10425.1"/>
    <property type="molecule type" value="Genomic_DNA"/>
</dbReference>
<comment type="catalytic activity">
    <reaction evidence="11">
        <text>dTTP + alpha-D-glucose 1-phosphate + H(+) = dTDP-alpha-D-glucose + diphosphate</text>
        <dbReference type="Rhea" id="RHEA:15225"/>
        <dbReference type="ChEBI" id="CHEBI:15378"/>
        <dbReference type="ChEBI" id="CHEBI:33019"/>
        <dbReference type="ChEBI" id="CHEBI:37568"/>
        <dbReference type="ChEBI" id="CHEBI:57477"/>
        <dbReference type="ChEBI" id="CHEBI:58601"/>
        <dbReference type="EC" id="2.7.7.24"/>
    </reaction>
</comment>
<comment type="similarity">
    <text evidence="2">Belongs to the glucose-1-phosphate thymidylyltransferase family.</text>
</comment>
<evidence type="ECO:0000256" key="5">
    <source>
        <dbReference type="ARBA" id="ARBA00022679"/>
    </source>
</evidence>
<dbReference type="HOGENOM" id="CLU_029499_9_0_9"/>
<name>A0A090ZJI6_PAEMA</name>
<dbReference type="EC" id="2.7.7.24" evidence="3"/>
<comment type="cofactor">
    <cofactor evidence="1">
        <name>Mg(2+)</name>
        <dbReference type="ChEBI" id="CHEBI:18420"/>
    </cofactor>
</comment>
<sequence length="243" mass="26646">MKGVILAGGTGTRLYPLTRLINKHLLPVGNHPMVCYGIERLRQAGITDILIVIGKQSAGLYADYLGSGENFGVNLTYRVQESAGGIAEALELAEGFIPPGDKFVVLLGDNLFLDDLTPYVEKFKQQPPGSARVMLKPVDDPRRYGVPVFDVADPSLIAYIEEKPKKPKSNFSVTGIYMYDDAVFGIIRGIGRSARGELEITDVNNRYAKAGKLEYDVLQLWWGDAGTPESLQEASIRMRGVLP</sequence>
<evidence type="ECO:0000256" key="7">
    <source>
        <dbReference type="ARBA" id="ARBA00022723"/>
    </source>
</evidence>
<evidence type="ECO:0000313" key="15">
    <source>
        <dbReference type="Proteomes" id="UP000029278"/>
    </source>
</evidence>
<dbReference type="PANTHER" id="PTHR43532:SF1">
    <property type="entry name" value="GLUCOSE-1-PHOSPHATE THYMIDYLYLTRANSFERASE 1"/>
    <property type="match status" value="1"/>
</dbReference>
<dbReference type="InterPro" id="IPR005835">
    <property type="entry name" value="NTP_transferase_dom"/>
</dbReference>
<keyword evidence="7" id="KW-0479">Metal-binding</keyword>
<gene>
    <name evidence="13" type="ORF">DJ90_1106</name>
    <name evidence="14" type="ORF">GNQ08_06730</name>
</gene>
<proteinExistence type="inferred from homology"/>
<dbReference type="AlphaFoldDB" id="A0A090ZJI6"/>
<evidence type="ECO:0000256" key="9">
    <source>
        <dbReference type="ARBA" id="ARBA00032492"/>
    </source>
</evidence>
<keyword evidence="8" id="KW-0460">Magnesium</keyword>
<dbReference type="OrthoDB" id="9803871at2"/>
<accession>A0A090ZJI6</accession>
<dbReference type="SUPFAM" id="SSF53448">
    <property type="entry name" value="Nucleotide-diphospho-sugar transferases"/>
    <property type="match status" value="1"/>
</dbReference>
<evidence type="ECO:0000256" key="8">
    <source>
        <dbReference type="ARBA" id="ARBA00022842"/>
    </source>
</evidence>
<dbReference type="EMBL" id="WNZZ01000003">
    <property type="protein sequence ID" value="MUG22122.1"/>
    <property type="molecule type" value="Genomic_DNA"/>
</dbReference>
<dbReference type="STRING" id="44252.DJ90_1106"/>
<evidence type="ECO:0000313" key="13">
    <source>
        <dbReference type="EMBL" id="KFN10425.1"/>
    </source>
</evidence>
<evidence type="ECO:0000256" key="2">
    <source>
        <dbReference type="ARBA" id="ARBA00010480"/>
    </source>
</evidence>
<comment type="caution">
    <text evidence="13">The sequence shown here is derived from an EMBL/GenBank/DDBJ whole genome shotgun (WGS) entry which is preliminary data.</text>
</comment>
<organism evidence="13 15">
    <name type="scientific">Paenibacillus macerans</name>
    <name type="common">Bacillus macerans</name>
    <dbReference type="NCBI Taxonomy" id="44252"/>
    <lineage>
        <taxon>Bacteria</taxon>
        <taxon>Bacillati</taxon>
        <taxon>Bacillota</taxon>
        <taxon>Bacilli</taxon>
        <taxon>Bacillales</taxon>
        <taxon>Paenibacillaceae</taxon>
        <taxon>Paenibacillus</taxon>
    </lineage>
</organism>
<dbReference type="Proteomes" id="UP000029278">
    <property type="component" value="Unassembled WGS sequence"/>
</dbReference>
<evidence type="ECO:0000313" key="14">
    <source>
        <dbReference type="EMBL" id="MUG22122.1"/>
    </source>
</evidence>
<dbReference type="Gene3D" id="3.90.550.10">
    <property type="entry name" value="Spore Coat Polysaccharide Biosynthesis Protein SpsA, Chain A"/>
    <property type="match status" value="1"/>
</dbReference>
<dbReference type="InterPro" id="IPR005907">
    <property type="entry name" value="G1P_thy_trans_s"/>
</dbReference>
<protein>
    <recommendedName>
        <fullName evidence="4">Glucose-1-phosphate thymidylyltransferase</fullName>
        <ecNumber evidence="3">2.7.7.24</ecNumber>
    </recommendedName>
    <alternativeName>
        <fullName evidence="10">dTDP-glucose pyrophosphorylase</fullName>
    </alternativeName>
    <alternativeName>
        <fullName evidence="9">dTDP-glucose synthase</fullName>
    </alternativeName>
</protein>
<keyword evidence="5 13" id="KW-0808">Transferase</keyword>
<dbReference type="PANTHER" id="PTHR43532">
    <property type="entry name" value="GLUCOSE-1-PHOSPHATE THYMIDYLYLTRANSFERASE"/>
    <property type="match status" value="1"/>
</dbReference>
<dbReference type="GO" id="GO:0046872">
    <property type="term" value="F:metal ion binding"/>
    <property type="evidence" value="ECO:0007669"/>
    <property type="project" value="UniProtKB-KW"/>
</dbReference>
<dbReference type="GeneID" id="77011848"/>
<evidence type="ECO:0000256" key="11">
    <source>
        <dbReference type="ARBA" id="ARBA00049336"/>
    </source>
</evidence>
<evidence type="ECO:0000256" key="10">
    <source>
        <dbReference type="ARBA" id="ARBA00032598"/>
    </source>
</evidence>
<dbReference type="Pfam" id="PF00483">
    <property type="entry name" value="NTP_transferase"/>
    <property type="match status" value="1"/>
</dbReference>
<evidence type="ECO:0000256" key="1">
    <source>
        <dbReference type="ARBA" id="ARBA00001946"/>
    </source>
</evidence>
<keyword evidence="6" id="KW-0548">Nucleotidyltransferase</keyword>
<reference evidence="13 15" key="1">
    <citation type="submission" date="2014-04" db="EMBL/GenBank/DDBJ databases">
        <authorList>
            <person name="Bishop-Lilly K.A."/>
            <person name="Broomall S.M."/>
            <person name="Chain P.S."/>
            <person name="Chertkov O."/>
            <person name="Coyne S.R."/>
            <person name="Daligault H.E."/>
            <person name="Davenport K.W."/>
            <person name="Erkkila T."/>
            <person name="Frey K.G."/>
            <person name="Gibbons H.S."/>
            <person name="Gu W."/>
            <person name="Jaissle J."/>
            <person name="Johnson S.L."/>
            <person name="Koroleva G.I."/>
            <person name="Ladner J.T."/>
            <person name="Lo C.-C."/>
            <person name="Minogue T.D."/>
            <person name="Munk C."/>
            <person name="Palacios G.F."/>
            <person name="Redden C.L."/>
            <person name="Rosenzweig C.N."/>
            <person name="Scholz M.B."/>
            <person name="Teshima H."/>
            <person name="Xu Y."/>
        </authorList>
    </citation>
    <scope>NUCLEOTIDE SEQUENCE [LARGE SCALE GENOMIC DNA]</scope>
    <source>
        <strain evidence="13 15">8244</strain>
    </source>
</reference>
<evidence type="ECO:0000256" key="4">
    <source>
        <dbReference type="ARBA" id="ARBA00017654"/>
    </source>
</evidence>
<dbReference type="RefSeq" id="WP_036620328.1">
    <property type="nucleotide sequence ID" value="NZ_BGML01000010.1"/>
</dbReference>
<dbReference type="PATRIC" id="fig|44252.3.peg.1574"/>
<evidence type="ECO:0000259" key="12">
    <source>
        <dbReference type="Pfam" id="PF00483"/>
    </source>
</evidence>
<dbReference type="GO" id="GO:0008879">
    <property type="term" value="F:glucose-1-phosphate thymidylyltransferase activity"/>
    <property type="evidence" value="ECO:0007669"/>
    <property type="project" value="UniProtKB-EC"/>
</dbReference>
<keyword evidence="15" id="KW-1185">Reference proteome</keyword>
<dbReference type="InterPro" id="IPR029044">
    <property type="entry name" value="Nucleotide-diphossugar_trans"/>
</dbReference>
<evidence type="ECO:0000256" key="3">
    <source>
        <dbReference type="ARBA" id="ARBA00012461"/>
    </source>
</evidence>
<evidence type="ECO:0000313" key="16">
    <source>
        <dbReference type="Proteomes" id="UP000442469"/>
    </source>
</evidence>
<dbReference type="Proteomes" id="UP000442469">
    <property type="component" value="Unassembled WGS sequence"/>
</dbReference>
<feature type="domain" description="Nucleotidyl transferase" evidence="12">
    <location>
        <begin position="2"/>
        <end position="235"/>
    </location>
</feature>
<reference evidence="14 16" key="2">
    <citation type="submission" date="2019-11" db="EMBL/GenBank/DDBJ databases">
        <title>Draft genome sequences of five Paenibacillus species of dairy origin.</title>
        <authorList>
            <person name="Olajide A.M."/>
            <person name="Chen S."/>
            <person name="Lapointe G."/>
        </authorList>
    </citation>
    <scope>NUCLEOTIDE SEQUENCE [LARGE SCALE GENOMIC DNA]</scope>
    <source>
        <strain evidence="14 16">3CT49</strain>
    </source>
</reference>